<name>A0A2T0JZ32_9ACTN</name>
<dbReference type="RefSeq" id="WP_106328580.1">
    <property type="nucleotide sequence ID" value="NZ_BOMO01000138.1"/>
</dbReference>
<accession>A0A2T0JZ32</accession>
<sequence>MVGTVQRRAPWWTRLAVALGVFLLLPAAAMAGVPRPVAGLRGPLNVLLAGIDPRGTHVRPLSDSIIIAHIPADRQGVYLFSLPRDLVVWIPAFAKSGTAGQYAKINAAMALGSQVGPGRYDPAQGLELLGRTAGIVTGIKRFDGGAVINFGGFKKMVAAMGGVEMVIDQDVVSEHLRPDGRPRRLSAACRASKNCLRPYIGAQKTYVKSPLPVRLRPWEALDYMRQRYGLPRSDYDRQRHQRQLLRSVANQVSGDPARLLEVMTAVGDSLTFDGGGHDVTEWLLELKDLDVRTVTAISLPGEPVFQNGKYLGERFTTEAAGFFTAVTADRVAPYLLDHPTLVDPAIPARRP</sequence>
<dbReference type="PANTHER" id="PTHR33392">
    <property type="entry name" value="POLYISOPRENYL-TEICHOIC ACID--PEPTIDOGLYCAN TEICHOIC ACID TRANSFERASE TAGU"/>
    <property type="match status" value="1"/>
</dbReference>
<keyword evidence="4" id="KW-1185">Reference proteome</keyword>
<feature type="domain" description="Cell envelope-related transcriptional attenuator" evidence="2">
    <location>
        <begin position="62"/>
        <end position="252"/>
    </location>
</feature>
<reference evidence="3 4" key="1">
    <citation type="submission" date="2018-03" db="EMBL/GenBank/DDBJ databases">
        <title>Genomic Encyclopedia of Archaeal and Bacterial Type Strains, Phase II (KMG-II): from individual species to whole genera.</title>
        <authorList>
            <person name="Goeker M."/>
        </authorList>
    </citation>
    <scope>NUCLEOTIDE SEQUENCE [LARGE SCALE GENOMIC DNA]</scope>
    <source>
        <strain evidence="3 4">DSM 43146</strain>
    </source>
</reference>
<proteinExistence type="inferred from homology"/>
<dbReference type="AlphaFoldDB" id="A0A2T0JZ32"/>
<dbReference type="OrthoDB" id="5171929at2"/>
<evidence type="ECO:0000313" key="3">
    <source>
        <dbReference type="EMBL" id="PRX14788.1"/>
    </source>
</evidence>
<protein>
    <submittedName>
        <fullName evidence="3">LytR family transcriptional attenuator</fullName>
    </submittedName>
</protein>
<evidence type="ECO:0000259" key="2">
    <source>
        <dbReference type="Pfam" id="PF03816"/>
    </source>
</evidence>
<comment type="similarity">
    <text evidence="1">Belongs to the LytR/CpsA/Psr (LCP) family.</text>
</comment>
<dbReference type="EMBL" id="PVMZ01000023">
    <property type="protein sequence ID" value="PRX14788.1"/>
    <property type="molecule type" value="Genomic_DNA"/>
</dbReference>
<comment type="caution">
    <text evidence="3">The sequence shown here is derived from an EMBL/GenBank/DDBJ whole genome shotgun (WGS) entry which is preliminary data.</text>
</comment>
<dbReference type="Proteomes" id="UP000239415">
    <property type="component" value="Unassembled WGS sequence"/>
</dbReference>
<dbReference type="Pfam" id="PF03816">
    <property type="entry name" value="LytR_cpsA_psr"/>
    <property type="match status" value="1"/>
</dbReference>
<dbReference type="Gene3D" id="3.40.630.190">
    <property type="entry name" value="LCP protein"/>
    <property type="match status" value="1"/>
</dbReference>
<gene>
    <name evidence="3" type="ORF">CLV67_123174</name>
</gene>
<evidence type="ECO:0000256" key="1">
    <source>
        <dbReference type="ARBA" id="ARBA00006068"/>
    </source>
</evidence>
<dbReference type="PANTHER" id="PTHR33392:SF6">
    <property type="entry name" value="POLYISOPRENYL-TEICHOIC ACID--PEPTIDOGLYCAN TEICHOIC ACID TRANSFERASE TAGU"/>
    <property type="match status" value="1"/>
</dbReference>
<dbReference type="InterPro" id="IPR004474">
    <property type="entry name" value="LytR_CpsA_psr"/>
</dbReference>
<dbReference type="InterPro" id="IPR050922">
    <property type="entry name" value="LytR/CpsA/Psr_CW_biosynth"/>
</dbReference>
<evidence type="ECO:0000313" key="4">
    <source>
        <dbReference type="Proteomes" id="UP000239415"/>
    </source>
</evidence>
<organism evidence="3 4">
    <name type="scientific">Actinoplanes italicus</name>
    <dbReference type="NCBI Taxonomy" id="113567"/>
    <lineage>
        <taxon>Bacteria</taxon>
        <taxon>Bacillati</taxon>
        <taxon>Actinomycetota</taxon>
        <taxon>Actinomycetes</taxon>
        <taxon>Micromonosporales</taxon>
        <taxon>Micromonosporaceae</taxon>
        <taxon>Actinoplanes</taxon>
    </lineage>
</organism>